<dbReference type="AlphaFoldDB" id="A0AAU7VIG0"/>
<dbReference type="GO" id="GO:1901891">
    <property type="term" value="P:regulation of cell septum assembly"/>
    <property type="evidence" value="ECO:0007669"/>
    <property type="project" value="InterPro"/>
</dbReference>
<name>A0AAU7VIG0_9FIRM</name>
<dbReference type="Gene3D" id="2.160.20.70">
    <property type="match status" value="1"/>
</dbReference>
<evidence type="ECO:0000259" key="6">
    <source>
        <dbReference type="Pfam" id="PF03775"/>
    </source>
</evidence>
<evidence type="ECO:0000256" key="3">
    <source>
        <dbReference type="ARBA" id="ARBA00023306"/>
    </source>
</evidence>
<keyword evidence="3 5" id="KW-0131">Cell cycle</keyword>
<evidence type="ECO:0000256" key="2">
    <source>
        <dbReference type="ARBA" id="ARBA00023210"/>
    </source>
</evidence>
<dbReference type="InterPro" id="IPR016098">
    <property type="entry name" value="CAP/MinC_C"/>
</dbReference>
<dbReference type="PANTHER" id="PTHR34108:SF1">
    <property type="entry name" value="SEPTUM SITE-DETERMINING PROTEIN MINC"/>
    <property type="match status" value="1"/>
</dbReference>
<comment type="similarity">
    <text evidence="5">Belongs to the MinC family.</text>
</comment>
<comment type="function">
    <text evidence="5">Cell division inhibitor that blocks the formation of polar Z ring septums. Rapidly oscillates between the poles of the cell to destabilize FtsZ filaments that have formed before they mature into polar Z rings. Prevents FtsZ polymerization.</text>
</comment>
<organism evidence="7">
    <name type="scientific">Proteinivorax tanatarense</name>
    <dbReference type="NCBI Taxonomy" id="1260629"/>
    <lineage>
        <taxon>Bacteria</taxon>
        <taxon>Bacillati</taxon>
        <taxon>Bacillota</taxon>
        <taxon>Clostridia</taxon>
        <taxon>Eubacteriales</taxon>
        <taxon>Proteinivoracaceae</taxon>
        <taxon>Proteinivorax</taxon>
    </lineage>
</organism>
<dbReference type="HAMAP" id="MF_00267">
    <property type="entry name" value="MinC"/>
    <property type="match status" value="1"/>
</dbReference>
<evidence type="ECO:0000256" key="5">
    <source>
        <dbReference type="HAMAP-Rule" id="MF_00267"/>
    </source>
</evidence>
<gene>
    <name evidence="5" type="primary">minC</name>
    <name evidence="7" type="ORF">PRVXT_001777</name>
</gene>
<evidence type="ECO:0000313" key="7">
    <source>
        <dbReference type="EMBL" id="XBX73775.1"/>
    </source>
</evidence>
<dbReference type="InterPro" id="IPR036145">
    <property type="entry name" value="MinC_C_sf"/>
</dbReference>
<dbReference type="GO" id="GO:0000902">
    <property type="term" value="P:cell morphogenesis"/>
    <property type="evidence" value="ECO:0007669"/>
    <property type="project" value="InterPro"/>
</dbReference>
<evidence type="ECO:0000256" key="4">
    <source>
        <dbReference type="ARBA" id="ARBA00046874"/>
    </source>
</evidence>
<reference evidence="7" key="1">
    <citation type="journal article" date="2013" name="Extremophiles">
        <title>Proteinivorax tanatarense gen. nov., sp. nov., an anaerobic, haloalkaliphilic, proteolytic bacterium isolated from a decaying algal bloom, and proposal of Proteinivoraceae fam. nov.</title>
        <authorList>
            <person name="Kevbrin V."/>
            <person name="Boltyanskaya Y."/>
            <person name="Zhilina T."/>
            <person name="Kolganova T."/>
            <person name="Lavrentjeva E."/>
            <person name="Kuznetsov B."/>
        </authorList>
    </citation>
    <scope>NUCLEOTIDE SEQUENCE</scope>
    <source>
        <strain evidence="7">Z-910T</strain>
    </source>
</reference>
<protein>
    <recommendedName>
        <fullName evidence="5">Probable septum site-determining protein MinC</fullName>
    </recommendedName>
</protein>
<evidence type="ECO:0000256" key="1">
    <source>
        <dbReference type="ARBA" id="ARBA00022618"/>
    </source>
</evidence>
<dbReference type="PANTHER" id="PTHR34108">
    <property type="entry name" value="SEPTUM SITE-DETERMINING PROTEIN MINC"/>
    <property type="match status" value="1"/>
</dbReference>
<feature type="domain" description="Septum formation inhibitor MinC C-terminal" evidence="6">
    <location>
        <begin position="97"/>
        <end position="188"/>
    </location>
</feature>
<keyword evidence="2 5" id="KW-0717">Septation</keyword>
<accession>A0AAU7VIG0</accession>
<reference evidence="7" key="2">
    <citation type="submission" date="2024-06" db="EMBL/GenBank/DDBJ databases">
        <authorList>
            <person name="Petrova K.O."/>
            <person name="Toshchakov S.V."/>
            <person name="Boltjanskaja Y.V."/>
            <person name="Kevbrin V."/>
        </authorList>
    </citation>
    <scope>NUCLEOTIDE SEQUENCE</scope>
    <source>
        <strain evidence="7">Z-910T</strain>
    </source>
</reference>
<dbReference type="EMBL" id="CP158367">
    <property type="protein sequence ID" value="XBX73775.1"/>
    <property type="molecule type" value="Genomic_DNA"/>
</dbReference>
<proteinExistence type="inferred from homology"/>
<dbReference type="Pfam" id="PF03775">
    <property type="entry name" value="MinC_C"/>
    <property type="match status" value="1"/>
</dbReference>
<sequence>MKITSFNVKGKNNTVKITLTGKNTNDFWSELEDYIRQNEKFFRDSSFLIDGLPIDFDDSPKKYIEDTYGLSIRLNGGTTNQMQNYLTSSNTTYYHLKTIRSGQRFFYAGDVVVMGNVNSGGEILASGSITITKSVGGLVHAGYNGNKKSFIVAEKLMSPQLRIGDYVSNGDIISERAFISINNEEMVISGFEDANMKGD</sequence>
<dbReference type="RefSeq" id="WP_350342537.1">
    <property type="nucleotide sequence ID" value="NZ_CP158367.1"/>
</dbReference>
<dbReference type="GO" id="GO:0000917">
    <property type="term" value="P:division septum assembly"/>
    <property type="evidence" value="ECO:0007669"/>
    <property type="project" value="UniProtKB-KW"/>
</dbReference>
<dbReference type="InterPro" id="IPR013033">
    <property type="entry name" value="MinC"/>
</dbReference>
<dbReference type="SUPFAM" id="SSF63848">
    <property type="entry name" value="Cell-division inhibitor MinC, C-terminal domain"/>
    <property type="match status" value="1"/>
</dbReference>
<dbReference type="InterPro" id="IPR005526">
    <property type="entry name" value="Septum_form_inhib_MinC_C"/>
</dbReference>
<keyword evidence="1 5" id="KW-0132">Cell division</keyword>
<comment type="subunit">
    <text evidence="4 5">Interacts with MinD and FtsZ.</text>
</comment>